<dbReference type="EMBL" id="JAAABM010000002">
    <property type="protein sequence ID" value="KAF7680696.1"/>
    <property type="molecule type" value="Genomic_DNA"/>
</dbReference>
<organism evidence="2 3">
    <name type="scientific">Alternaria burnsii</name>
    <dbReference type="NCBI Taxonomy" id="1187904"/>
    <lineage>
        <taxon>Eukaryota</taxon>
        <taxon>Fungi</taxon>
        <taxon>Dikarya</taxon>
        <taxon>Ascomycota</taxon>
        <taxon>Pezizomycotina</taxon>
        <taxon>Dothideomycetes</taxon>
        <taxon>Pleosporomycetidae</taxon>
        <taxon>Pleosporales</taxon>
        <taxon>Pleosporineae</taxon>
        <taxon>Pleosporaceae</taxon>
        <taxon>Alternaria</taxon>
        <taxon>Alternaria sect. Alternaria</taxon>
    </lineage>
</organism>
<name>A0A8H7BJN6_9PLEO</name>
<dbReference type="RefSeq" id="XP_038790686.1">
    <property type="nucleotide sequence ID" value="XM_038927394.1"/>
</dbReference>
<keyword evidence="1" id="KW-0472">Membrane</keyword>
<protein>
    <submittedName>
        <fullName evidence="2">Uncharacterized protein</fullName>
    </submittedName>
</protein>
<evidence type="ECO:0000313" key="2">
    <source>
        <dbReference type="EMBL" id="KAF7680696.1"/>
    </source>
</evidence>
<gene>
    <name evidence="2" type="ORF">GT037_002347</name>
</gene>
<feature type="transmembrane region" description="Helical" evidence="1">
    <location>
        <begin position="77"/>
        <end position="93"/>
    </location>
</feature>
<comment type="caution">
    <text evidence="2">The sequence shown here is derived from an EMBL/GenBank/DDBJ whole genome shotgun (WGS) entry which is preliminary data.</text>
</comment>
<evidence type="ECO:0000256" key="1">
    <source>
        <dbReference type="SAM" id="Phobius"/>
    </source>
</evidence>
<accession>A0A8H7BJN6</accession>
<dbReference type="GeneID" id="62200572"/>
<dbReference type="Proteomes" id="UP000596902">
    <property type="component" value="Unassembled WGS sequence"/>
</dbReference>
<keyword evidence="1" id="KW-1133">Transmembrane helix</keyword>
<sequence length="170" mass="19211">MSSTSSPPFSAVTTPHKHQLHALKVHLIIHMLVLSTVVFLVMQLISHTTAIGDIGSYVMPRAWEEAFLGQWFDNADMFRWIAVYLFVSLRACWGGMLNSYTRYEGEGMWGGGAGLPKHAWKVHSGTLKHGGNDILDRLEQEVGKKIRKNPHTIRNAIQRHHSMYPKTAHL</sequence>
<keyword evidence="3" id="KW-1185">Reference proteome</keyword>
<feature type="transmembrane region" description="Helical" evidence="1">
    <location>
        <begin position="27"/>
        <end position="45"/>
    </location>
</feature>
<evidence type="ECO:0000313" key="3">
    <source>
        <dbReference type="Proteomes" id="UP000596902"/>
    </source>
</evidence>
<reference evidence="2" key="2">
    <citation type="submission" date="2020-08" db="EMBL/GenBank/DDBJ databases">
        <title>Draft Genome Sequence of Cumin Blight Pathogen Alternaria burnsii.</title>
        <authorList>
            <person name="Feng Z."/>
        </authorList>
    </citation>
    <scope>NUCLEOTIDE SEQUENCE</scope>
    <source>
        <strain evidence="2">CBS107.38</strain>
    </source>
</reference>
<keyword evidence="1" id="KW-0812">Transmembrane</keyword>
<proteinExistence type="predicted"/>
<reference evidence="2" key="1">
    <citation type="submission" date="2020-01" db="EMBL/GenBank/DDBJ databases">
        <authorList>
            <person name="Feng Z.H.Z."/>
        </authorList>
    </citation>
    <scope>NUCLEOTIDE SEQUENCE</scope>
    <source>
        <strain evidence="2">CBS107.38</strain>
    </source>
</reference>
<dbReference type="AlphaFoldDB" id="A0A8H7BJN6"/>